<dbReference type="Proteomes" id="UP000076796">
    <property type="component" value="Unassembled WGS sequence"/>
</dbReference>
<feature type="signal peptide" evidence="1">
    <location>
        <begin position="1"/>
        <end position="27"/>
    </location>
</feature>
<evidence type="ECO:0000313" key="2">
    <source>
        <dbReference type="EMBL" id="KZS44747.1"/>
    </source>
</evidence>
<keyword evidence="3" id="KW-1185">Reference proteome</keyword>
<dbReference type="OrthoDB" id="9951184at2"/>
<sequence>MIRKNLVLKCLLVSTILLASMSGIASASDSISTTGLSINPNSVAAAAVEKKYVTGVTRKFAKDATIPATTLHEFYDSRGKWAGVLTRYDITESGDFYIAYYQGYVYLEN</sequence>
<accession>A0A163G5U4</accession>
<feature type="chain" id="PRO_5007842804" evidence="1">
    <location>
        <begin position="28"/>
        <end position="109"/>
    </location>
</feature>
<reference evidence="2" key="1">
    <citation type="journal article" date="2016" name="Genome Announc.">
        <title>Draft genomes of two strains of Paenibacillus glucanolyticus with capability to degrade lignocellulose.</title>
        <authorList>
            <person name="Mathews S.L."/>
            <person name="Pawlak J."/>
            <person name="Grunden A.M."/>
        </authorList>
    </citation>
    <scope>NUCLEOTIDE SEQUENCE [LARGE SCALE GENOMIC DNA]</scope>
    <source>
        <strain evidence="2">SLM1</strain>
    </source>
</reference>
<comment type="caution">
    <text evidence="2">The sequence shown here is derived from an EMBL/GenBank/DDBJ whole genome shotgun (WGS) entry which is preliminary data.</text>
</comment>
<dbReference type="RefSeq" id="WP_063477331.1">
    <property type="nucleotide sequence ID" value="NZ_CBCSBX010000025.1"/>
</dbReference>
<dbReference type="EMBL" id="LWMH01000001">
    <property type="protein sequence ID" value="KZS44747.1"/>
    <property type="molecule type" value="Genomic_DNA"/>
</dbReference>
<protein>
    <submittedName>
        <fullName evidence="2">Uncharacterized protein</fullName>
    </submittedName>
</protein>
<dbReference type="AlphaFoldDB" id="A0A163G5U4"/>
<evidence type="ECO:0000313" key="3">
    <source>
        <dbReference type="Proteomes" id="UP000076796"/>
    </source>
</evidence>
<keyword evidence="1" id="KW-0732">Signal</keyword>
<name>A0A163G5U4_9BACL</name>
<organism evidence="2 3">
    <name type="scientific">Paenibacillus glucanolyticus</name>
    <dbReference type="NCBI Taxonomy" id="59843"/>
    <lineage>
        <taxon>Bacteria</taxon>
        <taxon>Bacillati</taxon>
        <taxon>Bacillota</taxon>
        <taxon>Bacilli</taxon>
        <taxon>Bacillales</taxon>
        <taxon>Paenibacillaceae</taxon>
        <taxon>Paenibacillus</taxon>
    </lineage>
</organism>
<gene>
    <name evidence="2" type="ORF">AWU65_01790</name>
</gene>
<proteinExistence type="predicted"/>
<evidence type="ECO:0000256" key="1">
    <source>
        <dbReference type="SAM" id="SignalP"/>
    </source>
</evidence>